<evidence type="ECO:0000313" key="4">
    <source>
        <dbReference type="EMBL" id="MBM3330492.1"/>
    </source>
</evidence>
<keyword evidence="1" id="KW-0547">Nucleotide-binding</keyword>
<dbReference type="InterPro" id="IPR027417">
    <property type="entry name" value="P-loop_NTPase"/>
</dbReference>
<protein>
    <submittedName>
        <fullName evidence="4">ABC transporter ATP-binding protein</fullName>
    </submittedName>
</protein>
<dbReference type="PANTHER" id="PTHR43038">
    <property type="entry name" value="ATP-BINDING CASSETTE, SUB-FAMILY H, MEMBER 1"/>
    <property type="match status" value="1"/>
</dbReference>
<feature type="domain" description="ABC transporter" evidence="3">
    <location>
        <begin position="13"/>
        <end position="212"/>
    </location>
</feature>
<dbReference type="GO" id="GO:0016887">
    <property type="term" value="F:ATP hydrolysis activity"/>
    <property type="evidence" value="ECO:0007669"/>
    <property type="project" value="InterPro"/>
</dbReference>
<accession>A0A938BSF2</accession>
<dbReference type="Pfam" id="PF00005">
    <property type="entry name" value="ABC_tran"/>
    <property type="match status" value="1"/>
</dbReference>
<dbReference type="CDD" id="cd03230">
    <property type="entry name" value="ABC_DR_subfamily_A"/>
    <property type="match status" value="1"/>
</dbReference>
<dbReference type="Gene3D" id="3.40.50.300">
    <property type="entry name" value="P-loop containing nucleotide triphosphate hydrolases"/>
    <property type="match status" value="1"/>
</dbReference>
<name>A0A938BSF2_UNCW3</name>
<gene>
    <name evidence="4" type="ORF">FJY68_01415</name>
</gene>
<dbReference type="PROSITE" id="PS50893">
    <property type="entry name" value="ABC_TRANSPORTER_2"/>
    <property type="match status" value="1"/>
</dbReference>
<dbReference type="SMART" id="SM00382">
    <property type="entry name" value="AAA"/>
    <property type="match status" value="1"/>
</dbReference>
<evidence type="ECO:0000256" key="2">
    <source>
        <dbReference type="ARBA" id="ARBA00022840"/>
    </source>
</evidence>
<dbReference type="PANTHER" id="PTHR43038:SF7">
    <property type="entry name" value="ABC TRANSPORT SYSTEM ATP-BINDING PROTEIN"/>
    <property type="match status" value="1"/>
</dbReference>
<dbReference type="InterPro" id="IPR003439">
    <property type="entry name" value="ABC_transporter-like_ATP-bd"/>
</dbReference>
<dbReference type="InterPro" id="IPR003593">
    <property type="entry name" value="AAA+_ATPase"/>
</dbReference>
<comment type="caution">
    <text evidence="4">The sequence shown here is derived from an EMBL/GenBank/DDBJ whole genome shotgun (WGS) entry which is preliminary data.</text>
</comment>
<sequence length="212" mass="23867">MPSSTDPATRPLLFARNVAKSFGRNRVLLDASLSLAPGEIAGVTGENGSGKSTLLNIIVGRLRPDAGTVVMSGRVGHCPQEMLVFETLTVRENFRYFAAAYGRADWPKRMQVLLGQLKFERYADTMVNHLSGGTRQKLNLAIAYLHDPDILVLDEPYSGFDWETYLHFWELTAELRERKRAVLVVSHFVQDRARFDSLYRIVAGRLEPEATR</sequence>
<evidence type="ECO:0000313" key="5">
    <source>
        <dbReference type="Proteomes" id="UP000779900"/>
    </source>
</evidence>
<keyword evidence="2 4" id="KW-0067">ATP-binding</keyword>
<evidence type="ECO:0000256" key="1">
    <source>
        <dbReference type="ARBA" id="ARBA00022741"/>
    </source>
</evidence>
<dbReference type="EMBL" id="VGIR01000004">
    <property type="protein sequence ID" value="MBM3330492.1"/>
    <property type="molecule type" value="Genomic_DNA"/>
</dbReference>
<dbReference type="AlphaFoldDB" id="A0A938BSF2"/>
<reference evidence="4" key="1">
    <citation type="submission" date="2019-03" db="EMBL/GenBank/DDBJ databases">
        <title>Lake Tanganyika Metagenome-Assembled Genomes (MAGs).</title>
        <authorList>
            <person name="Tran P."/>
        </authorList>
    </citation>
    <scope>NUCLEOTIDE SEQUENCE</scope>
    <source>
        <strain evidence="4">K_DeepCast_150m_m2_040</strain>
    </source>
</reference>
<proteinExistence type="predicted"/>
<dbReference type="SUPFAM" id="SSF52540">
    <property type="entry name" value="P-loop containing nucleoside triphosphate hydrolases"/>
    <property type="match status" value="1"/>
</dbReference>
<organism evidence="4 5">
    <name type="scientific">candidate division WOR-3 bacterium</name>
    <dbReference type="NCBI Taxonomy" id="2052148"/>
    <lineage>
        <taxon>Bacteria</taxon>
        <taxon>Bacteria division WOR-3</taxon>
    </lineage>
</organism>
<evidence type="ECO:0000259" key="3">
    <source>
        <dbReference type="PROSITE" id="PS50893"/>
    </source>
</evidence>
<dbReference type="GO" id="GO:0005524">
    <property type="term" value="F:ATP binding"/>
    <property type="evidence" value="ECO:0007669"/>
    <property type="project" value="UniProtKB-KW"/>
</dbReference>
<dbReference type="Proteomes" id="UP000779900">
    <property type="component" value="Unassembled WGS sequence"/>
</dbReference>